<reference evidence="4" key="1">
    <citation type="journal article" date="2019" name="Int. J. Syst. Evol. Microbiol.">
        <title>The Global Catalogue of Microorganisms (GCM) 10K type strain sequencing project: providing services to taxonomists for standard genome sequencing and annotation.</title>
        <authorList>
            <consortium name="The Broad Institute Genomics Platform"/>
            <consortium name="The Broad Institute Genome Sequencing Center for Infectious Disease"/>
            <person name="Wu L."/>
            <person name="Ma J."/>
        </authorList>
    </citation>
    <scope>NUCLEOTIDE SEQUENCE [LARGE SCALE GENOMIC DNA]</scope>
    <source>
        <strain evidence="4">CCUG 56607</strain>
    </source>
</reference>
<accession>A0ABW3L1C4</accession>
<evidence type="ECO:0000256" key="2">
    <source>
        <dbReference type="SAM" id="SignalP"/>
    </source>
</evidence>
<organism evidence="3 4">
    <name type="scientific">Thalassobacillus hwangdonensis</name>
    <dbReference type="NCBI Taxonomy" id="546108"/>
    <lineage>
        <taxon>Bacteria</taxon>
        <taxon>Bacillati</taxon>
        <taxon>Bacillota</taxon>
        <taxon>Bacilli</taxon>
        <taxon>Bacillales</taxon>
        <taxon>Bacillaceae</taxon>
        <taxon>Thalassobacillus</taxon>
    </lineage>
</organism>
<feature type="region of interest" description="Disordered" evidence="1">
    <location>
        <begin position="28"/>
        <end position="47"/>
    </location>
</feature>
<evidence type="ECO:0000313" key="3">
    <source>
        <dbReference type="EMBL" id="MFD1019852.1"/>
    </source>
</evidence>
<feature type="signal peptide" evidence="2">
    <location>
        <begin position="1"/>
        <end position="20"/>
    </location>
</feature>
<sequence>MKNGLLKVFLLLLVSSAAIYGMSATEVDHHESASQTAHHSDEDHPEY</sequence>
<gene>
    <name evidence="3" type="ORF">ACFQ2J_11765</name>
</gene>
<keyword evidence="2" id="KW-0732">Signal</keyword>
<evidence type="ECO:0000313" key="4">
    <source>
        <dbReference type="Proteomes" id="UP001596990"/>
    </source>
</evidence>
<keyword evidence="4" id="KW-1185">Reference proteome</keyword>
<feature type="chain" id="PRO_5046675732" evidence="2">
    <location>
        <begin position="21"/>
        <end position="47"/>
    </location>
</feature>
<dbReference type="RefSeq" id="WP_386060426.1">
    <property type="nucleotide sequence ID" value="NZ_JBHTKL010000005.1"/>
</dbReference>
<name>A0ABW3L1C4_9BACI</name>
<comment type="caution">
    <text evidence="3">The sequence shown here is derived from an EMBL/GenBank/DDBJ whole genome shotgun (WGS) entry which is preliminary data.</text>
</comment>
<protein>
    <submittedName>
        <fullName evidence="3">Uncharacterized protein</fullName>
    </submittedName>
</protein>
<dbReference type="Proteomes" id="UP001596990">
    <property type="component" value="Unassembled WGS sequence"/>
</dbReference>
<dbReference type="EMBL" id="JBHTKL010000005">
    <property type="protein sequence ID" value="MFD1019852.1"/>
    <property type="molecule type" value="Genomic_DNA"/>
</dbReference>
<evidence type="ECO:0000256" key="1">
    <source>
        <dbReference type="SAM" id="MobiDB-lite"/>
    </source>
</evidence>
<proteinExistence type="predicted"/>